<reference evidence="3 4" key="1">
    <citation type="submission" date="2019-03" db="EMBL/GenBank/DDBJ databases">
        <title>Genomics of glacier-inhabiting Cryobacterium strains.</title>
        <authorList>
            <person name="Liu Q."/>
            <person name="Xin Y.-H."/>
        </authorList>
    </citation>
    <scope>NUCLEOTIDE SEQUENCE [LARGE SCALE GENOMIC DNA]</scope>
    <source>
        <strain evidence="3 4">RHLT2-21</strain>
    </source>
</reference>
<feature type="domain" description="DUF8010" evidence="1">
    <location>
        <begin position="3"/>
        <end position="100"/>
    </location>
</feature>
<dbReference type="Pfam" id="PF26572">
    <property type="entry name" value="DUF8185"/>
    <property type="match status" value="1"/>
</dbReference>
<feature type="domain" description="DUF8185" evidence="2">
    <location>
        <begin position="118"/>
        <end position="219"/>
    </location>
</feature>
<evidence type="ECO:0000259" key="2">
    <source>
        <dbReference type="Pfam" id="PF26572"/>
    </source>
</evidence>
<dbReference type="InterPro" id="IPR058498">
    <property type="entry name" value="DUF8185"/>
</dbReference>
<dbReference type="AlphaFoldDB" id="A0A4R8WD34"/>
<comment type="caution">
    <text evidence="3">The sequence shown here is derived from an EMBL/GenBank/DDBJ whole genome shotgun (WGS) entry which is preliminary data.</text>
</comment>
<organism evidence="3 4">
    <name type="scientific">Cryobacterium mannosilyticum</name>
    <dbReference type="NCBI Taxonomy" id="1259190"/>
    <lineage>
        <taxon>Bacteria</taxon>
        <taxon>Bacillati</taxon>
        <taxon>Actinomycetota</taxon>
        <taxon>Actinomycetes</taxon>
        <taxon>Micrococcales</taxon>
        <taxon>Microbacteriaceae</taxon>
        <taxon>Cryobacterium</taxon>
    </lineage>
</organism>
<evidence type="ECO:0000313" key="3">
    <source>
        <dbReference type="EMBL" id="TFC06847.1"/>
    </source>
</evidence>
<dbReference type="Proteomes" id="UP000297643">
    <property type="component" value="Unassembled WGS sequence"/>
</dbReference>
<dbReference type="RefSeq" id="WP_134507183.1">
    <property type="nucleotide sequence ID" value="NZ_SOFM01000009.1"/>
</dbReference>
<dbReference type="InterPro" id="IPR058323">
    <property type="entry name" value="DUF8010"/>
</dbReference>
<keyword evidence="4" id="KW-1185">Reference proteome</keyword>
<dbReference type="EMBL" id="SOFM01000009">
    <property type="protein sequence ID" value="TFC06847.1"/>
    <property type="molecule type" value="Genomic_DNA"/>
</dbReference>
<proteinExistence type="predicted"/>
<evidence type="ECO:0000313" key="4">
    <source>
        <dbReference type="Proteomes" id="UP000297643"/>
    </source>
</evidence>
<protein>
    <submittedName>
        <fullName evidence="3">Uncharacterized protein</fullName>
    </submittedName>
</protein>
<accession>A0A4R8WD34</accession>
<name>A0A4R8WD34_9MICO</name>
<dbReference type="Pfam" id="PF26035">
    <property type="entry name" value="DUF8010"/>
    <property type="match status" value="1"/>
</dbReference>
<gene>
    <name evidence="3" type="ORF">E3O32_03885</name>
</gene>
<sequence>MSKSFSLTDSHSLSDLQVYLSRASRVEDGSVRLISAAGVLAVYTAILYPRGLLDGSPTVLGLRTFALGTPVELDAVVPVRSLLDRLARLVSAVTLSDAPVNVTVPLEVTTVTWAGISPPKGGWTALGETDAALLQASADAGIEEVAAVIPTGTGGQIVQRVRSEVWGRPIPGLEIVPAGAAFAAVSLGFLPKEEPVRLFETGPWTRLSTSRGHILVRRKPWSLRS</sequence>
<evidence type="ECO:0000259" key="1">
    <source>
        <dbReference type="Pfam" id="PF26035"/>
    </source>
</evidence>